<keyword evidence="6 12" id="KW-0347">Helicase</keyword>
<dbReference type="PANTHER" id="PTHR30153:SF2">
    <property type="entry name" value="REPLICATIVE DNA HELICASE"/>
    <property type="match status" value="1"/>
</dbReference>
<keyword evidence="9" id="KW-0413">Isomerase</keyword>
<accession>A0A5C0SH26</accession>
<dbReference type="FunFam" id="1.10.860.10:FF:000001">
    <property type="entry name" value="Replicative DNA helicase"/>
    <property type="match status" value="1"/>
</dbReference>
<feature type="domain" description="SF4 helicase" evidence="13">
    <location>
        <begin position="177"/>
        <end position="442"/>
    </location>
</feature>
<evidence type="ECO:0000256" key="6">
    <source>
        <dbReference type="ARBA" id="ARBA00022806"/>
    </source>
</evidence>
<dbReference type="NCBIfam" id="NF004384">
    <property type="entry name" value="PRK05748.1"/>
    <property type="match status" value="1"/>
</dbReference>
<name>A0A5C0SH26_CRATE</name>
<evidence type="ECO:0000256" key="10">
    <source>
        <dbReference type="ARBA" id="ARBA00048954"/>
    </source>
</evidence>
<dbReference type="PANTHER" id="PTHR30153">
    <property type="entry name" value="REPLICATIVE DNA HELICASE DNAB"/>
    <property type="match status" value="1"/>
</dbReference>
<dbReference type="FunFam" id="3.40.50.300:FF:000076">
    <property type="entry name" value="Replicative DNA helicase"/>
    <property type="match status" value="1"/>
</dbReference>
<evidence type="ECO:0000313" key="14">
    <source>
        <dbReference type="EMBL" id="QEK13500.1"/>
    </source>
</evidence>
<dbReference type="GO" id="GO:0043139">
    <property type="term" value="F:5'-3' DNA helicase activity"/>
    <property type="evidence" value="ECO:0007669"/>
    <property type="project" value="UniProtKB-EC"/>
</dbReference>
<evidence type="ECO:0000256" key="12">
    <source>
        <dbReference type="RuleBase" id="RU362085"/>
    </source>
</evidence>
<keyword evidence="8 12" id="KW-0238">DNA-binding</keyword>
<dbReference type="InterPro" id="IPR007692">
    <property type="entry name" value="DNA_helicase_DnaB"/>
</dbReference>
<dbReference type="KEGG" id="crs:FQB35_15205"/>
<evidence type="ECO:0000256" key="2">
    <source>
        <dbReference type="ARBA" id="ARBA00022515"/>
    </source>
</evidence>
<keyword evidence="4 12" id="KW-0547">Nucleotide-binding</keyword>
<keyword evidence="3 12" id="KW-0235">DNA replication</keyword>
<proteinExistence type="inferred from homology"/>
<dbReference type="OrthoDB" id="9773982at2"/>
<evidence type="ECO:0000256" key="4">
    <source>
        <dbReference type="ARBA" id="ARBA00022741"/>
    </source>
</evidence>
<dbReference type="Gene3D" id="3.40.50.300">
    <property type="entry name" value="P-loop containing nucleotide triphosphate hydrolases"/>
    <property type="match status" value="1"/>
</dbReference>
<evidence type="ECO:0000259" key="13">
    <source>
        <dbReference type="PROSITE" id="PS51199"/>
    </source>
</evidence>
<comment type="catalytic activity">
    <reaction evidence="10 12">
        <text>ATP + H2O = ADP + phosphate + H(+)</text>
        <dbReference type="Rhea" id="RHEA:13065"/>
        <dbReference type="ChEBI" id="CHEBI:15377"/>
        <dbReference type="ChEBI" id="CHEBI:15378"/>
        <dbReference type="ChEBI" id="CHEBI:30616"/>
        <dbReference type="ChEBI" id="CHEBI:43474"/>
        <dbReference type="ChEBI" id="CHEBI:456216"/>
        <dbReference type="EC" id="5.6.2.3"/>
    </reaction>
</comment>
<dbReference type="Gene3D" id="1.10.860.10">
    <property type="entry name" value="DNAb Helicase, Chain A"/>
    <property type="match status" value="1"/>
</dbReference>
<keyword evidence="7 12" id="KW-0067">ATP-binding</keyword>
<dbReference type="CDD" id="cd00984">
    <property type="entry name" value="DnaB_C"/>
    <property type="match status" value="1"/>
</dbReference>
<gene>
    <name evidence="14" type="primary">dnaB</name>
    <name evidence="14" type="ORF">FQB35_15205</name>
</gene>
<dbReference type="PROSITE" id="PS51199">
    <property type="entry name" value="SF4_HELICASE"/>
    <property type="match status" value="1"/>
</dbReference>
<dbReference type="AlphaFoldDB" id="A0A5C0SH26"/>
<evidence type="ECO:0000256" key="5">
    <source>
        <dbReference type="ARBA" id="ARBA00022801"/>
    </source>
</evidence>
<dbReference type="NCBIfam" id="TIGR00665">
    <property type="entry name" value="DnaB"/>
    <property type="match status" value="1"/>
</dbReference>
<dbReference type="InterPro" id="IPR016136">
    <property type="entry name" value="DNA_helicase_N/primase_C"/>
</dbReference>
<organism evidence="14 15">
    <name type="scientific">Crassaminicella thermophila</name>
    <dbReference type="NCBI Taxonomy" id="2599308"/>
    <lineage>
        <taxon>Bacteria</taxon>
        <taxon>Bacillati</taxon>
        <taxon>Bacillota</taxon>
        <taxon>Clostridia</taxon>
        <taxon>Eubacteriales</taxon>
        <taxon>Clostridiaceae</taxon>
        <taxon>Crassaminicella</taxon>
    </lineage>
</organism>
<dbReference type="Proteomes" id="UP000324646">
    <property type="component" value="Chromosome"/>
</dbReference>
<dbReference type="InterPro" id="IPR007694">
    <property type="entry name" value="DNA_helicase_DnaB-like_C"/>
</dbReference>
<dbReference type="RefSeq" id="WP_148810672.1">
    <property type="nucleotide sequence ID" value="NZ_CP042243.1"/>
</dbReference>
<dbReference type="GO" id="GO:0003677">
    <property type="term" value="F:DNA binding"/>
    <property type="evidence" value="ECO:0007669"/>
    <property type="project" value="UniProtKB-UniRule"/>
</dbReference>
<dbReference type="EC" id="5.6.2.3" evidence="11 12"/>
<dbReference type="Pfam" id="PF00772">
    <property type="entry name" value="DnaB"/>
    <property type="match status" value="1"/>
</dbReference>
<dbReference type="GO" id="GO:0042802">
    <property type="term" value="F:identical protein binding"/>
    <property type="evidence" value="ECO:0007669"/>
    <property type="project" value="UniProtKB-ARBA"/>
</dbReference>
<comment type="similarity">
    <text evidence="1 12">Belongs to the helicase family. DnaB subfamily.</text>
</comment>
<evidence type="ECO:0000256" key="1">
    <source>
        <dbReference type="ARBA" id="ARBA00008428"/>
    </source>
</evidence>
<dbReference type="SUPFAM" id="SSF48024">
    <property type="entry name" value="N-terminal domain of DnaB helicase"/>
    <property type="match status" value="1"/>
</dbReference>
<dbReference type="InterPro" id="IPR007693">
    <property type="entry name" value="DNA_helicase_DnaB-like_N"/>
</dbReference>
<evidence type="ECO:0000256" key="8">
    <source>
        <dbReference type="ARBA" id="ARBA00023125"/>
    </source>
</evidence>
<sequence>MEYLGRIPPHNIDAEQSVLGAMILDREAIVLATEMIRGEDFYKEAHREIFDAVLALYNRDEPVDLVTLSEELTQRQTLESIGGITYLTSLSSAVPTTTNVKYYAKIVEEKSILRRLIKASSEILEKGYQAEEEVNHILDLAEKSIFDISQKKSQEGFSAIKEVLLDSFDKIEQLYQNKGGITGLTTGFADIDRKTSGLQKSDLILIAARPSMGKTAFSINIAQNAAIKADASVAIFSLEMSKEQLVQRMLSSESHIEIQKIRTGTLNEDEWPRLAKAMGPLAQAKIFIDDTPGISVMEMKAKCRRLKMEQGLDLILIDYLQLMSGDGKSESRQQEISNISRSLKGLAREMDCPVVALSQLSRAPELRADHRPILSDLRESGAIEQDADLVMFLYRDEYYHADSDKKNIGEVIIAKQRNGSTGTVELAWLGQFTKFANLDKFRE</sequence>
<reference evidence="14 15" key="1">
    <citation type="submission" date="2019-07" db="EMBL/GenBank/DDBJ databases">
        <title>Complete genome of Crassaminicella thermophila SY095.</title>
        <authorList>
            <person name="Li X."/>
        </authorList>
    </citation>
    <scope>NUCLEOTIDE SEQUENCE [LARGE SCALE GENOMIC DNA]</scope>
    <source>
        <strain evidence="14 15">SY095</strain>
    </source>
</reference>
<dbReference type="GO" id="GO:0005524">
    <property type="term" value="F:ATP binding"/>
    <property type="evidence" value="ECO:0007669"/>
    <property type="project" value="UniProtKB-UniRule"/>
</dbReference>
<evidence type="ECO:0000313" key="15">
    <source>
        <dbReference type="Proteomes" id="UP000324646"/>
    </source>
</evidence>
<dbReference type="GO" id="GO:0006269">
    <property type="term" value="P:DNA replication, synthesis of primer"/>
    <property type="evidence" value="ECO:0007669"/>
    <property type="project" value="UniProtKB-UniRule"/>
</dbReference>
<dbReference type="GO" id="GO:0016887">
    <property type="term" value="F:ATP hydrolysis activity"/>
    <property type="evidence" value="ECO:0007669"/>
    <property type="project" value="RHEA"/>
</dbReference>
<dbReference type="InterPro" id="IPR027417">
    <property type="entry name" value="P-loop_NTPase"/>
</dbReference>
<evidence type="ECO:0000256" key="7">
    <source>
        <dbReference type="ARBA" id="ARBA00022840"/>
    </source>
</evidence>
<evidence type="ECO:0000256" key="3">
    <source>
        <dbReference type="ARBA" id="ARBA00022705"/>
    </source>
</evidence>
<dbReference type="InterPro" id="IPR036185">
    <property type="entry name" value="DNA_heli_DnaB-like_N_sf"/>
</dbReference>
<dbReference type="Pfam" id="PF03796">
    <property type="entry name" value="DnaB_C"/>
    <property type="match status" value="1"/>
</dbReference>
<keyword evidence="5 12" id="KW-0378">Hydrolase</keyword>
<protein>
    <recommendedName>
        <fullName evidence="11 12">Replicative DNA helicase</fullName>
        <ecNumber evidence="11 12">5.6.2.3</ecNumber>
    </recommendedName>
</protein>
<dbReference type="GO" id="GO:1990077">
    <property type="term" value="C:primosome complex"/>
    <property type="evidence" value="ECO:0007669"/>
    <property type="project" value="UniProtKB-UniRule"/>
</dbReference>
<keyword evidence="2 12" id="KW-0639">Primosome</keyword>
<dbReference type="SUPFAM" id="SSF52540">
    <property type="entry name" value="P-loop containing nucleoside triphosphate hydrolases"/>
    <property type="match status" value="1"/>
</dbReference>
<keyword evidence="15" id="KW-1185">Reference proteome</keyword>
<evidence type="ECO:0000256" key="9">
    <source>
        <dbReference type="ARBA" id="ARBA00023235"/>
    </source>
</evidence>
<comment type="function">
    <text evidence="12">The main replicative DNA helicase, it participates in initiation and elongation during chromosome replication. Travels ahead of the DNA replisome, separating dsDNA into templates for DNA synthesis. A processive ATP-dependent 5'-3' DNA helicase it has DNA-dependent ATPase activity.</text>
</comment>
<dbReference type="GO" id="GO:0005829">
    <property type="term" value="C:cytosol"/>
    <property type="evidence" value="ECO:0007669"/>
    <property type="project" value="TreeGrafter"/>
</dbReference>
<evidence type="ECO:0000256" key="11">
    <source>
        <dbReference type="NCBIfam" id="TIGR00665"/>
    </source>
</evidence>
<dbReference type="EMBL" id="CP042243">
    <property type="protein sequence ID" value="QEK13500.1"/>
    <property type="molecule type" value="Genomic_DNA"/>
</dbReference>